<keyword evidence="1" id="KW-0175">Coiled coil</keyword>
<dbReference type="EMBL" id="JBHSAO010000001">
    <property type="protein sequence ID" value="MFC4022706.1"/>
    <property type="molecule type" value="Genomic_DNA"/>
</dbReference>
<protein>
    <submittedName>
        <fullName evidence="2">Uncharacterized protein</fullName>
    </submittedName>
</protein>
<evidence type="ECO:0000256" key="1">
    <source>
        <dbReference type="SAM" id="Coils"/>
    </source>
</evidence>
<comment type="caution">
    <text evidence="2">The sequence shown here is derived from an EMBL/GenBank/DDBJ whole genome shotgun (WGS) entry which is preliminary data.</text>
</comment>
<keyword evidence="3" id="KW-1185">Reference proteome</keyword>
<evidence type="ECO:0000313" key="3">
    <source>
        <dbReference type="Proteomes" id="UP001595772"/>
    </source>
</evidence>
<name>A0ABV8GUY0_9BACI</name>
<organism evidence="2 3">
    <name type="scientific">Oceanobacillus longus</name>
    <dbReference type="NCBI Taxonomy" id="930120"/>
    <lineage>
        <taxon>Bacteria</taxon>
        <taxon>Bacillati</taxon>
        <taxon>Bacillota</taxon>
        <taxon>Bacilli</taxon>
        <taxon>Bacillales</taxon>
        <taxon>Bacillaceae</taxon>
        <taxon>Oceanobacillus</taxon>
    </lineage>
</organism>
<proteinExistence type="predicted"/>
<feature type="coiled-coil region" evidence="1">
    <location>
        <begin position="7"/>
        <end position="37"/>
    </location>
</feature>
<evidence type="ECO:0000313" key="2">
    <source>
        <dbReference type="EMBL" id="MFC4022706.1"/>
    </source>
</evidence>
<reference evidence="3" key="1">
    <citation type="journal article" date="2019" name="Int. J. Syst. Evol. Microbiol.">
        <title>The Global Catalogue of Microorganisms (GCM) 10K type strain sequencing project: providing services to taxonomists for standard genome sequencing and annotation.</title>
        <authorList>
            <consortium name="The Broad Institute Genomics Platform"/>
            <consortium name="The Broad Institute Genome Sequencing Center for Infectious Disease"/>
            <person name="Wu L."/>
            <person name="Ma J."/>
        </authorList>
    </citation>
    <scope>NUCLEOTIDE SEQUENCE [LARGE SCALE GENOMIC DNA]</scope>
    <source>
        <strain evidence="3">IBRC-M 10703</strain>
    </source>
</reference>
<dbReference type="Proteomes" id="UP001595772">
    <property type="component" value="Unassembled WGS sequence"/>
</dbReference>
<sequence length="206" mass="23052">MFKNEKVDKINERLQTLEAKREEIANTIGEMETALEQTVEMFALGQIEEKDINEAHDFLKERRAELSDIERMVARVESVRSKVKVESVPLVREWRNKQAEAVQKDVDKAVKEALAAREAFVKALAKVGQAQSKINAPNAEYNDLMESLGERKTSVQINVPSVYPETITVGLYASEVKEDTAIGLSKATQEAAAKRGVLPHWVGDSK</sequence>
<accession>A0ABV8GUY0</accession>
<gene>
    <name evidence="2" type="ORF">ACFOUV_02600</name>
</gene>
<dbReference type="RefSeq" id="WP_379495206.1">
    <property type="nucleotide sequence ID" value="NZ_JBHSAO010000001.1"/>
</dbReference>